<dbReference type="OMA" id="RKDVHTQ"/>
<dbReference type="InterPro" id="IPR001660">
    <property type="entry name" value="SAM"/>
</dbReference>
<dbReference type="Proteomes" id="UP000694388">
    <property type="component" value="Unplaced"/>
</dbReference>
<accession>A0A8C4NI72</accession>
<dbReference type="PROSITE" id="PS50105">
    <property type="entry name" value="SAM_DOMAIN"/>
    <property type="match status" value="1"/>
</dbReference>
<feature type="repeat" description="ANK" evidence="1">
    <location>
        <begin position="128"/>
        <end position="160"/>
    </location>
</feature>
<evidence type="ECO:0000256" key="2">
    <source>
        <dbReference type="SAM" id="Coils"/>
    </source>
</evidence>
<keyword evidence="1" id="KW-0040">ANK repeat</keyword>
<proteinExistence type="predicted"/>
<evidence type="ECO:0000313" key="4">
    <source>
        <dbReference type="Ensembl" id="ENSEBUP00000007100.1"/>
    </source>
</evidence>
<dbReference type="InterPro" id="IPR036770">
    <property type="entry name" value="Ankyrin_rpt-contain_sf"/>
</dbReference>
<dbReference type="SMART" id="SM00248">
    <property type="entry name" value="ANK"/>
    <property type="match status" value="5"/>
</dbReference>
<dbReference type="AlphaFoldDB" id="A0A8C4NI72"/>
<keyword evidence="5" id="KW-1185">Reference proteome</keyword>
<dbReference type="SUPFAM" id="SSF48403">
    <property type="entry name" value="Ankyrin repeat"/>
    <property type="match status" value="1"/>
</dbReference>
<dbReference type="InterPro" id="IPR013761">
    <property type="entry name" value="SAM/pointed_sf"/>
</dbReference>
<reference evidence="4" key="1">
    <citation type="submission" date="2025-08" db="UniProtKB">
        <authorList>
            <consortium name="Ensembl"/>
        </authorList>
    </citation>
    <scope>IDENTIFICATION</scope>
</reference>
<feature type="repeat" description="ANK" evidence="1">
    <location>
        <begin position="95"/>
        <end position="127"/>
    </location>
</feature>
<dbReference type="InterPro" id="IPR002110">
    <property type="entry name" value="Ankyrin_rpt"/>
</dbReference>
<evidence type="ECO:0000259" key="3">
    <source>
        <dbReference type="PROSITE" id="PS50105"/>
    </source>
</evidence>
<protein>
    <recommendedName>
        <fullName evidence="3">SAM domain-containing protein</fullName>
    </recommendedName>
</protein>
<keyword evidence="2" id="KW-0175">Coiled coil</keyword>
<dbReference type="SMART" id="SM00454">
    <property type="entry name" value="SAM"/>
    <property type="match status" value="1"/>
</dbReference>
<evidence type="ECO:0000313" key="5">
    <source>
        <dbReference type="Proteomes" id="UP000694388"/>
    </source>
</evidence>
<organism evidence="4 5">
    <name type="scientific">Eptatretus burgeri</name>
    <name type="common">Inshore hagfish</name>
    <dbReference type="NCBI Taxonomy" id="7764"/>
    <lineage>
        <taxon>Eukaryota</taxon>
        <taxon>Metazoa</taxon>
        <taxon>Chordata</taxon>
        <taxon>Craniata</taxon>
        <taxon>Vertebrata</taxon>
        <taxon>Cyclostomata</taxon>
        <taxon>Myxini</taxon>
        <taxon>Myxiniformes</taxon>
        <taxon>Myxinidae</taxon>
        <taxon>Eptatretinae</taxon>
        <taxon>Eptatretus</taxon>
    </lineage>
</organism>
<dbReference type="Gene3D" id="1.10.150.50">
    <property type="entry name" value="Transcription Factor, Ets-1"/>
    <property type="match status" value="1"/>
</dbReference>
<dbReference type="Ensembl" id="ENSEBUT00000007571.1">
    <property type="protein sequence ID" value="ENSEBUP00000007100.1"/>
    <property type="gene ID" value="ENSEBUG00000004660.1"/>
</dbReference>
<reference evidence="4" key="2">
    <citation type="submission" date="2025-09" db="UniProtKB">
        <authorList>
            <consortium name="Ensembl"/>
        </authorList>
    </citation>
    <scope>IDENTIFICATION</scope>
</reference>
<name>A0A8C4NI72_EPTBU</name>
<feature type="domain" description="SAM" evidence="3">
    <location>
        <begin position="218"/>
        <end position="275"/>
    </location>
</feature>
<evidence type="ECO:0000256" key="1">
    <source>
        <dbReference type="PROSITE-ProRule" id="PRU00023"/>
    </source>
</evidence>
<dbReference type="Pfam" id="PF12796">
    <property type="entry name" value="Ank_2"/>
    <property type="match status" value="2"/>
</dbReference>
<dbReference type="GO" id="GO:0005929">
    <property type="term" value="C:cilium"/>
    <property type="evidence" value="ECO:0007669"/>
    <property type="project" value="TreeGrafter"/>
</dbReference>
<dbReference type="GeneTree" id="ENSGT00940000156610"/>
<dbReference type="PANTHER" id="PTHR24184:SF6">
    <property type="entry name" value="ANKYRIN REPEAT AND SAM DOMAIN-CONTAINING PROTEIN 3"/>
    <property type="match status" value="1"/>
</dbReference>
<feature type="repeat" description="ANK" evidence="1">
    <location>
        <begin position="1"/>
        <end position="27"/>
    </location>
</feature>
<feature type="coiled-coil region" evidence="2">
    <location>
        <begin position="294"/>
        <end position="321"/>
    </location>
</feature>
<sequence length="429" mass="47357">MYASYMGHTDVVDELLKCGAAVNARSPAGLGPLALAASCGNLNTATLLLKKGAEVDFVDYRGWTPLLLCCRLGHDRLTDLLTKHHANLNHREPVYLNTPLMIAARAGHERLVQQLLLQGAIMKERNTEGDTALMMAKAAGHLSVIKLLEQMNSSQEQASDSSLEKDCNNDNGGNSCTNRAVSIHDGPRAIANLSAATNTGCGRVDSFQSERQKEGFQAQTSSLSAFLASVGCEHYLTLLEGQDIDLQVLLTLTENDLKEIGLKLFGPRRRLVVAIARWHSLAPLPRSDFEQAYADRLEAELQEMAIELQKRSVEVEELEESVRGERTLRSVLEEALTEKEANRAEMIAATRSILDICNDATNALQCVRPLLLGGHRKEEKSIQEKPCTDDEDLLNHIDAKLTEMVHKLQLIVCEKENSKRVRKGKEDSN</sequence>
<dbReference type="PROSITE" id="PS50297">
    <property type="entry name" value="ANK_REP_REGION"/>
    <property type="match status" value="2"/>
</dbReference>
<dbReference type="Pfam" id="PF00536">
    <property type="entry name" value="SAM_1"/>
    <property type="match status" value="1"/>
</dbReference>
<dbReference type="Gene3D" id="1.25.40.20">
    <property type="entry name" value="Ankyrin repeat-containing domain"/>
    <property type="match status" value="1"/>
</dbReference>
<dbReference type="PANTHER" id="PTHR24184">
    <property type="entry name" value="SI:CH211-189E2.2"/>
    <property type="match status" value="1"/>
</dbReference>
<feature type="repeat" description="ANK" evidence="1">
    <location>
        <begin position="28"/>
        <end position="60"/>
    </location>
</feature>
<dbReference type="SUPFAM" id="SSF47769">
    <property type="entry name" value="SAM/Pointed domain"/>
    <property type="match status" value="1"/>
</dbReference>
<dbReference type="PROSITE" id="PS50088">
    <property type="entry name" value="ANK_REPEAT"/>
    <property type="match status" value="4"/>
</dbReference>